<dbReference type="RefSeq" id="WP_173582699.1">
    <property type="nucleotide sequence ID" value="NZ_WOTB01000006.1"/>
</dbReference>
<evidence type="ECO:0000256" key="5">
    <source>
        <dbReference type="ARBA" id="ARBA00022727"/>
    </source>
</evidence>
<proteinExistence type="inferred from homology"/>
<evidence type="ECO:0000256" key="3">
    <source>
        <dbReference type="ARBA" id="ARBA00017144"/>
    </source>
</evidence>
<dbReference type="PANTHER" id="PTHR10344">
    <property type="entry name" value="THYMIDYLATE KINASE"/>
    <property type="match status" value="1"/>
</dbReference>
<keyword evidence="5 11" id="KW-0545">Nucleotide biosynthesis</keyword>
<dbReference type="EMBL" id="WOTB01000006">
    <property type="protein sequence ID" value="NHN84315.1"/>
    <property type="molecule type" value="Genomic_DNA"/>
</dbReference>
<keyword evidence="8 11" id="KW-0067">ATP-binding</keyword>
<dbReference type="PANTHER" id="PTHR10344:SF4">
    <property type="entry name" value="UMP-CMP KINASE 2, MITOCHONDRIAL"/>
    <property type="match status" value="1"/>
</dbReference>
<evidence type="ECO:0000256" key="7">
    <source>
        <dbReference type="ARBA" id="ARBA00022777"/>
    </source>
</evidence>
<dbReference type="NCBIfam" id="TIGR00041">
    <property type="entry name" value="DTMP_kinase"/>
    <property type="match status" value="1"/>
</dbReference>
<comment type="caution">
    <text evidence="13">The sequence shown here is derived from an EMBL/GenBank/DDBJ whole genome shotgun (WGS) entry which is preliminary data.</text>
</comment>
<feature type="binding site" evidence="11">
    <location>
        <begin position="15"/>
        <end position="22"/>
    </location>
    <ligand>
        <name>ATP</name>
        <dbReference type="ChEBI" id="CHEBI:30616"/>
    </ligand>
</feature>
<dbReference type="HAMAP" id="MF_00165">
    <property type="entry name" value="Thymidylate_kinase"/>
    <property type="match status" value="1"/>
</dbReference>
<comment type="catalytic activity">
    <reaction evidence="10 11">
        <text>dTMP + ATP = dTDP + ADP</text>
        <dbReference type="Rhea" id="RHEA:13517"/>
        <dbReference type="ChEBI" id="CHEBI:30616"/>
        <dbReference type="ChEBI" id="CHEBI:58369"/>
        <dbReference type="ChEBI" id="CHEBI:63528"/>
        <dbReference type="ChEBI" id="CHEBI:456216"/>
        <dbReference type="EC" id="2.7.4.9"/>
    </reaction>
</comment>
<evidence type="ECO:0000256" key="4">
    <source>
        <dbReference type="ARBA" id="ARBA00022679"/>
    </source>
</evidence>
<evidence type="ECO:0000313" key="14">
    <source>
        <dbReference type="Proteomes" id="UP000635278"/>
    </source>
</evidence>
<dbReference type="Pfam" id="PF02223">
    <property type="entry name" value="Thymidylate_kin"/>
    <property type="match status" value="1"/>
</dbReference>
<evidence type="ECO:0000313" key="13">
    <source>
        <dbReference type="EMBL" id="NHN84315.1"/>
    </source>
</evidence>
<feature type="domain" description="Thymidylate kinase-like" evidence="12">
    <location>
        <begin position="13"/>
        <end position="157"/>
    </location>
</feature>
<keyword evidence="7 11" id="KW-0418">Kinase</keyword>
<evidence type="ECO:0000256" key="10">
    <source>
        <dbReference type="ARBA" id="ARBA00048743"/>
    </source>
</evidence>
<dbReference type="InterPro" id="IPR039430">
    <property type="entry name" value="Thymidylate_kin-like_dom"/>
</dbReference>
<dbReference type="SUPFAM" id="SSF52540">
    <property type="entry name" value="P-loop containing nucleoside triphosphate hydrolases"/>
    <property type="match status" value="1"/>
</dbReference>
<gene>
    <name evidence="11 13" type="primary">tmk</name>
    <name evidence="13" type="ORF">GOB93_06600</name>
</gene>
<dbReference type="InterPro" id="IPR027417">
    <property type="entry name" value="P-loop_NTPase"/>
</dbReference>
<dbReference type="GO" id="GO:0004798">
    <property type="term" value="F:dTMP kinase activity"/>
    <property type="evidence" value="ECO:0007669"/>
    <property type="project" value="UniProtKB-EC"/>
</dbReference>
<evidence type="ECO:0000256" key="6">
    <source>
        <dbReference type="ARBA" id="ARBA00022741"/>
    </source>
</evidence>
<evidence type="ECO:0000256" key="2">
    <source>
        <dbReference type="ARBA" id="ARBA00012980"/>
    </source>
</evidence>
<protein>
    <recommendedName>
        <fullName evidence="3 11">Thymidylate kinase</fullName>
        <ecNumber evidence="2 11">2.7.4.9</ecNumber>
    </recommendedName>
    <alternativeName>
        <fullName evidence="9 11">dTMP kinase</fullName>
    </alternativeName>
</protein>
<evidence type="ECO:0000256" key="11">
    <source>
        <dbReference type="HAMAP-Rule" id="MF_00165"/>
    </source>
</evidence>
<dbReference type="InterPro" id="IPR018095">
    <property type="entry name" value="Thymidylate_kin_CS"/>
</dbReference>
<sequence length="238" mass="25640">MTRPLPNGAFITFEGGEGAGKSTQLRAVAPRLTALGYDVVATREPGGSPAAEALRDLLLFGKQDFSPRAEIMTHFAARCDHVDHVIRPAMNAGKIVLCDRFFDSTMAYQGYGRGNGDPALLDLIRALRTLTGLTPDLTILFEIGPETGRKRISARAAAANATANATANPVTPDGAPTTAGTDRYERADMAFHSRVFRGFDDIAREEPGRFTRVSSETLSVGAVTDQVVARIETFLKER</sequence>
<dbReference type="PROSITE" id="PS01331">
    <property type="entry name" value="THYMIDYLATE_KINASE"/>
    <property type="match status" value="1"/>
</dbReference>
<dbReference type="Proteomes" id="UP000635278">
    <property type="component" value="Unassembled WGS sequence"/>
</dbReference>
<evidence type="ECO:0000256" key="9">
    <source>
        <dbReference type="ARBA" id="ARBA00029962"/>
    </source>
</evidence>
<keyword evidence="6 11" id="KW-0547">Nucleotide-binding</keyword>
<dbReference type="EC" id="2.7.4.9" evidence="2 11"/>
<organism evidence="13 14">
    <name type="scientific">Acetobacter musti</name>
    <dbReference type="NCBI Taxonomy" id="864732"/>
    <lineage>
        <taxon>Bacteria</taxon>
        <taxon>Pseudomonadati</taxon>
        <taxon>Pseudomonadota</taxon>
        <taxon>Alphaproteobacteria</taxon>
        <taxon>Acetobacterales</taxon>
        <taxon>Acetobacteraceae</taxon>
        <taxon>Acetobacter</taxon>
    </lineage>
</organism>
<dbReference type="InterPro" id="IPR018094">
    <property type="entry name" value="Thymidylate_kinase"/>
</dbReference>
<dbReference type="CDD" id="cd01672">
    <property type="entry name" value="TMPK"/>
    <property type="match status" value="1"/>
</dbReference>
<dbReference type="Gene3D" id="3.40.50.300">
    <property type="entry name" value="P-loop containing nucleotide triphosphate hydrolases"/>
    <property type="match status" value="1"/>
</dbReference>
<reference evidence="13 14" key="1">
    <citation type="journal article" date="2020" name="Int. J. Syst. Evol. Microbiol.">
        <title>Novel acetic acid bacteria from cider fermentations: Acetobacter conturbans sp. nov. and Acetobacter fallax sp. nov.</title>
        <authorList>
            <person name="Sombolestani A.S."/>
            <person name="Cleenwerck I."/>
            <person name="Cnockaert M."/>
            <person name="Borremans W."/>
            <person name="Wieme A.D."/>
            <person name="De Vuyst L."/>
            <person name="Vandamme P."/>
        </authorList>
    </citation>
    <scope>NUCLEOTIDE SEQUENCE [LARGE SCALE GENOMIC DNA]</scope>
    <source>
        <strain evidence="13 14">LMG 30640</strain>
    </source>
</reference>
<evidence type="ECO:0000259" key="12">
    <source>
        <dbReference type="Pfam" id="PF02223"/>
    </source>
</evidence>
<evidence type="ECO:0000256" key="8">
    <source>
        <dbReference type="ARBA" id="ARBA00022840"/>
    </source>
</evidence>
<keyword evidence="4 11" id="KW-0808">Transferase</keyword>
<keyword evidence="14" id="KW-1185">Reference proteome</keyword>
<name>A0ABX0JMU0_9PROT</name>
<comment type="similarity">
    <text evidence="1 11">Belongs to the thymidylate kinase family.</text>
</comment>
<evidence type="ECO:0000256" key="1">
    <source>
        <dbReference type="ARBA" id="ARBA00009776"/>
    </source>
</evidence>
<accession>A0ABX0JMU0</accession>
<comment type="function">
    <text evidence="11">Phosphorylation of dTMP to form dTDP in both de novo and salvage pathways of dTTP synthesis.</text>
</comment>